<evidence type="ECO:0000256" key="1">
    <source>
        <dbReference type="ARBA" id="ARBA00023015"/>
    </source>
</evidence>
<evidence type="ECO:0000313" key="6">
    <source>
        <dbReference type="EMBL" id="MDQ0438813.1"/>
    </source>
</evidence>
<reference evidence="6 7" key="1">
    <citation type="submission" date="2023-07" db="EMBL/GenBank/DDBJ databases">
        <title>Genomic Encyclopedia of Type Strains, Phase IV (KMG-IV): sequencing the most valuable type-strain genomes for metagenomic binning, comparative biology and taxonomic classification.</title>
        <authorList>
            <person name="Goeker M."/>
        </authorList>
    </citation>
    <scope>NUCLEOTIDE SEQUENCE [LARGE SCALE GENOMIC DNA]</scope>
    <source>
        <strain evidence="6 7">B6-8</strain>
    </source>
</reference>
<keyword evidence="7" id="KW-1185">Reference proteome</keyword>
<keyword evidence="2 6" id="KW-0238">DNA-binding</keyword>
<keyword evidence="3" id="KW-0804">Transcription</keyword>
<dbReference type="InterPro" id="IPR036390">
    <property type="entry name" value="WH_DNA-bd_sf"/>
</dbReference>
<dbReference type="SUPFAM" id="SSF46785">
    <property type="entry name" value="Winged helix' DNA-binding domain"/>
    <property type="match status" value="1"/>
</dbReference>
<name>A0ABU0H920_9HYPH</name>
<dbReference type="Proteomes" id="UP001241603">
    <property type="component" value="Unassembled WGS sequence"/>
</dbReference>
<evidence type="ECO:0000256" key="3">
    <source>
        <dbReference type="ARBA" id="ARBA00023163"/>
    </source>
</evidence>
<dbReference type="Gene3D" id="1.20.120.530">
    <property type="entry name" value="GntR ligand-binding domain-like"/>
    <property type="match status" value="1"/>
</dbReference>
<dbReference type="EMBL" id="JAUSVO010000004">
    <property type="protein sequence ID" value="MDQ0438813.1"/>
    <property type="molecule type" value="Genomic_DNA"/>
</dbReference>
<dbReference type="InterPro" id="IPR008920">
    <property type="entry name" value="TF_FadR/GntR_C"/>
</dbReference>
<dbReference type="InterPro" id="IPR036388">
    <property type="entry name" value="WH-like_DNA-bd_sf"/>
</dbReference>
<evidence type="ECO:0000313" key="7">
    <source>
        <dbReference type="Proteomes" id="UP001241603"/>
    </source>
</evidence>
<dbReference type="Pfam" id="PF07729">
    <property type="entry name" value="FCD"/>
    <property type="match status" value="1"/>
</dbReference>
<feature type="domain" description="HTH gntR-type" evidence="5">
    <location>
        <begin position="28"/>
        <end position="95"/>
    </location>
</feature>
<dbReference type="InterPro" id="IPR011711">
    <property type="entry name" value="GntR_C"/>
</dbReference>
<organism evidence="6 7">
    <name type="scientific">Kaistia dalseonensis</name>
    <dbReference type="NCBI Taxonomy" id="410840"/>
    <lineage>
        <taxon>Bacteria</taxon>
        <taxon>Pseudomonadati</taxon>
        <taxon>Pseudomonadota</taxon>
        <taxon>Alphaproteobacteria</taxon>
        <taxon>Hyphomicrobiales</taxon>
        <taxon>Kaistiaceae</taxon>
        <taxon>Kaistia</taxon>
    </lineage>
</organism>
<dbReference type="Gene3D" id="1.10.10.10">
    <property type="entry name" value="Winged helix-like DNA-binding domain superfamily/Winged helix DNA-binding domain"/>
    <property type="match status" value="1"/>
</dbReference>
<protein>
    <submittedName>
        <fullName evidence="6">DNA-binding GntR family transcriptional regulator</fullName>
    </submittedName>
</protein>
<dbReference type="CDD" id="cd07377">
    <property type="entry name" value="WHTH_GntR"/>
    <property type="match status" value="1"/>
</dbReference>
<dbReference type="PANTHER" id="PTHR43537:SF50">
    <property type="entry name" value="TRANSCRIPTIONAL REGULATORY PROTEIN"/>
    <property type="match status" value="1"/>
</dbReference>
<feature type="region of interest" description="Disordered" evidence="4">
    <location>
        <begin position="1"/>
        <end position="26"/>
    </location>
</feature>
<dbReference type="SMART" id="SM00895">
    <property type="entry name" value="FCD"/>
    <property type="match status" value="1"/>
</dbReference>
<gene>
    <name evidence="6" type="ORF">QO014_003208</name>
</gene>
<dbReference type="Pfam" id="PF00392">
    <property type="entry name" value="GntR"/>
    <property type="match status" value="1"/>
</dbReference>
<dbReference type="RefSeq" id="WP_266349701.1">
    <property type="nucleotide sequence ID" value="NZ_JAPKNG010000004.1"/>
</dbReference>
<evidence type="ECO:0000256" key="2">
    <source>
        <dbReference type="ARBA" id="ARBA00023125"/>
    </source>
</evidence>
<dbReference type="InterPro" id="IPR000524">
    <property type="entry name" value="Tscrpt_reg_HTH_GntR"/>
</dbReference>
<keyword evidence="1" id="KW-0805">Transcription regulation</keyword>
<dbReference type="PANTHER" id="PTHR43537">
    <property type="entry name" value="TRANSCRIPTIONAL REGULATOR, GNTR FAMILY"/>
    <property type="match status" value="1"/>
</dbReference>
<proteinExistence type="predicted"/>
<dbReference type="PROSITE" id="PS50949">
    <property type="entry name" value="HTH_GNTR"/>
    <property type="match status" value="1"/>
</dbReference>
<sequence length="240" mass="26604">MTTDESLAPNPVIERPAPEAAKRAARQRPLHEAVVDRLRDMIIEGELRVGERLHEFNLAETLNVSRTPVREAVKLLATEGLVELLPGRGARVAALSAKTITDLLEVIGGIERHACELAAERMTARELAKLSRMHERMAGYHQAGNLHDYFKLNNEIHVAIVAAAKNATLATTHAALILKARRGRHAALASQARWAEAMAEHELLMKAFAERDGRKAGEIMLQHDLRTREVVQRILEASKP</sequence>
<accession>A0ABU0H920</accession>
<dbReference type="SUPFAM" id="SSF48008">
    <property type="entry name" value="GntR ligand-binding domain-like"/>
    <property type="match status" value="1"/>
</dbReference>
<evidence type="ECO:0000256" key="4">
    <source>
        <dbReference type="SAM" id="MobiDB-lite"/>
    </source>
</evidence>
<comment type="caution">
    <text evidence="6">The sequence shown here is derived from an EMBL/GenBank/DDBJ whole genome shotgun (WGS) entry which is preliminary data.</text>
</comment>
<evidence type="ECO:0000259" key="5">
    <source>
        <dbReference type="PROSITE" id="PS50949"/>
    </source>
</evidence>
<dbReference type="SMART" id="SM00345">
    <property type="entry name" value="HTH_GNTR"/>
    <property type="match status" value="1"/>
</dbReference>
<dbReference type="GO" id="GO:0003677">
    <property type="term" value="F:DNA binding"/>
    <property type="evidence" value="ECO:0007669"/>
    <property type="project" value="UniProtKB-KW"/>
</dbReference>
<dbReference type="PRINTS" id="PR00035">
    <property type="entry name" value="HTHGNTR"/>
</dbReference>